<dbReference type="AlphaFoldDB" id="A0A5E4W4K6"/>
<accession>A0A5E4W4K6</accession>
<dbReference type="RefSeq" id="WP_150609466.1">
    <property type="nucleotide sequence ID" value="NZ_CABPRY010000006.1"/>
</dbReference>
<evidence type="ECO:0000313" key="2">
    <source>
        <dbReference type="Proteomes" id="UP000396788"/>
    </source>
</evidence>
<dbReference type="EMBL" id="CABPRY010000006">
    <property type="protein sequence ID" value="VVE18190.1"/>
    <property type="molecule type" value="Genomic_DNA"/>
</dbReference>
<dbReference type="Proteomes" id="UP000396788">
    <property type="component" value="Unassembled WGS sequence"/>
</dbReference>
<name>A0A5E4W4K6_9BURK</name>
<sequence length="345" mass="38030">MTNDLKTLIVNYARACNRDAPFSVEESAESRALDDALAALAPADLDTRAESAAKALERERCNQFEWSDEEFEIWWSKDERCKRADRIAEARFILLAAPPAKLDQQPADPFASPVNWPAPLTDERILEIRNQVAVPVSEKCAGYDALWIRAARAAIAEAHACTAVSADAAFDLWYAGQRHQLVNEQVCRLIWTRAWELCLAALRAGALQVDTQRFGADIALKFATQGAAAHSSNARLESLPQPAPELLKCLQRLANVCADATADGRTESKEDIQTLAEIGAVRLGPFGRTYMTDYGRWLISATHPDQNGTLLTHVAARPDLLDAVLPDPAVDRHRERAQPPTRRAG</sequence>
<reference evidence="1 2" key="1">
    <citation type="submission" date="2019-08" db="EMBL/GenBank/DDBJ databases">
        <authorList>
            <person name="Peeters C."/>
        </authorList>
    </citation>
    <scope>NUCLEOTIDE SEQUENCE [LARGE SCALE GENOMIC DNA]</scope>
    <source>
        <strain evidence="1 2">LMG 31107</strain>
    </source>
</reference>
<organism evidence="1 2">
    <name type="scientific">Pandoraea cepalis</name>
    <dbReference type="NCBI Taxonomy" id="2508294"/>
    <lineage>
        <taxon>Bacteria</taxon>
        <taxon>Pseudomonadati</taxon>
        <taxon>Pseudomonadota</taxon>
        <taxon>Betaproteobacteria</taxon>
        <taxon>Burkholderiales</taxon>
        <taxon>Burkholderiaceae</taxon>
        <taxon>Pandoraea</taxon>
    </lineage>
</organism>
<evidence type="ECO:0000313" key="1">
    <source>
        <dbReference type="EMBL" id="VVE18190.1"/>
    </source>
</evidence>
<protein>
    <submittedName>
        <fullName evidence="1">Uncharacterized protein</fullName>
    </submittedName>
</protein>
<proteinExistence type="predicted"/>
<gene>
    <name evidence="1" type="ORF">PCE31107_03007</name>
</gene>